<feature type="compositionally biased region" description="Basic and acidic residues" evidence="1">
    <location>
        <begin position="14"/>
        <end position="23"/>
    </location>
</feature>
<dbReference type="InterPro" id="IPR022655">
    <property type="entry name" value="DUF1553"/>
</dbReference>
<accession>A0AAU7CTI6</accession>
<organism evidence="3">
    <name type="scientific">Singulisphaera sp. Ch08</name>
    <dbReference type="NCBI Taxonomy" id="3120278"/>
    <lineage>
        <taxon>Bacteria</taxon>
        <taxon>Pseudomonadati</taxon>
        <taxon>Planctomycetota</taxon>
        <taxon>Planctomycetia</taxon>
        <taxon>Isosphaerales</taxon>
        <taxon>Isosphaeraceae</taxon>
        <taxon>Singulisphaera</taxon>
    </lineage>
</organism>
<feature type="domain" description="DUF1553" evidence="2">
    <location>
        <begin position="50"/>
        <end position="156"/>
    </location>
</feature>
<feature type="region of interest" description="Disordered" evidence="1">
    <location>
        <begin position="1"/>
        <end position="36"/>
    </location>
</feature>
<dbReference type="RefSeq" id="WP_406701250.1">
    <property type="nucleotide sequence ID" value="NZ_CP155447.1"/>
</dbReference>
<gene>
    <name evidence="3" type="ORF">V5E97_31700</name>
</gene>
<reference evidence="3" key="1">
    <citation type="submission" date="2024-05" db="EMBL/GenBank/DDBJ databases">
        <title>Planctomycetes of the genus Singulisphaera possess chitinolytic capabilities.</title>
        <authorList>
            <person name="Ivanova A."/>
        </authorList>
    </citation>
    <scope>NUCLEOTIDE SEQUENCE</scope>
    <source>
        <strain evidence="3">Ch08T</strain>
    </source>
</reference>
<proteinExistence type="predicted"/>
<evidence type="ECO:0000259" key="2">
    <source>
        <dbReference type="Pfam" id="PF07587"/>
    </source>
</evidence>
<evidence type="ECO:0000256" key="1">
    <source>
        <dbReference type="SAM" id="MobiDB-lite"/>
    </source>
</evidence>
<protein>
    <submittedName>
        <fullName evidence="3">DUF1553 domain-containing protein</fullName>
    </submittedName>
</protein>
<dbReference type="EMBL" id="CP155447">
    <property type="protein sequence ID" value="XBH08400.1"/>
    <property type="molecule type" value="Genomic_DNA"/>
</dbReference>
<evidence type="ECO:0000313" key="3">
    <source>
        <dbReference type="EMBL" id="XBH08400.1"/>
    </source>
</evidence>
<name>A0AAU7CTI6_9BACT</name>
<dbReference type="PANTHER" id="PTHR35889:SF3">
    <property type="entry name" value="F-BOX DOMAIN-CONTAINING PROTEIN"/>
    <property type="match status" value="1"/>
</dbReference>
<sequence>MAQGSPAARGRGRPRCDACRSGRPEPTARGAGLPRVQGRECQGAASTLYTTIEAVGPDFDRRTIYRTWARGGRSHFLDAFDCPDPSTTAPRRAVTITPLQALALLNNDLTLRLSDRLGERLQSEAGENVERQVERAYQLAFGRAPTGVERERARQVVVSHGLPVLARAIFNSNEFIYID</sequence>
<dbReference type="AlphaFoldDB" id="A0AAU7CTI6"/>
<dbReference type="Pfam" id="PF07587">
    <property type="entry name" value="PSD1"/>
    <property type="match status" value="1"/>
</dbReference>
<dbReference type="PANTHER" id="PTHR35889">
    <property type="entry name" value="CYCLOINULO-OLIGOSACCHARIDE FRUCTANOTRANSFERASE-RELATED"/>
    <property type="match status" value="1"/>
</dbReference>